<evidence type="ECO:0000256" key="9">
    <source>
        <dbReference type="RuleBase" id="RU363032"/>
    </source>
</evidence>
<comment type="similarity">
    <text evidence="2 10">Belongs to the binding-protein-dependent transport system permease family. CysTW subfamily.</text>
</comment>
<protein>
    <recommendedName>
        <fullName evidence="10">Molybdenum transport system permease</fullName>
    </recommendedName>
</protein>
<dbReference type="EMBL" id="CP115965">
    <property type="protein sequence ID" value="WZW99165.1"/>
    <property type="molecule type" value="Genomic_DNA"/>
</dbReference>
<evidence type="ECO:0000256" key="8">
    <source>
        <dbReference type="ARBA" id="ARBA00023136"/>
    </source>
</evidence>
<feature type="transmembrane region" description="Helical" evidence="9">
    <location>
        <begin position="47"/>
        <end position="72"/>
    </location>
</feature>
<evidence type="ECO:0000256" key="5">
    <source>
        <dbReference type="ARBA" id="ARBA00022505"/>
    </source>
</evidence>
<reference evidence="12 13" key="1">
    <citation type="journal article" date="2023" name="Environ Microbiome">
        <title>A coral-associated actinobacterium mitigates coral bleaching under heat stress.</title>
        <authorList>
            <person name="Li J."/>
            <person name="Zou Y."/>
            <person name="Li Q."/>
            <person name="Zhang J."/>
            <person name="Bourne D.G."/>
            <person name="Lyu Y."/>
            <person name="Liu C."/>
            <person name="Zhang S."/>
        </authorList>
    </citation>
    <scope>NUCLEOTIDE SEQUENCE [LARGE SCALE GENOMIC DNA]</scope>
    <source>
        <strain evidence="12 13">SCSIO 13291</strain>
    </source>
</reference>
<comment type="caution">
    <text evidence="10">Lacks conserved residue(s) required for the propagation of feature annotation.</text>
</comment>
<dbReference type="InterPro" id="IPR006469">
    <property type="entry name" value="NifC_ABC_porter"/>
</dbReference>
<feature type="domain" description="ABC transmembrane type-1" evidence="11">
    <location>
        <begin position="46"/>
        <end position="248"/>
    </location>
</feature>
<dbReference type="NCBIfam" id="TIGR01581">
    <property type="entry name" value="Mo_ABC_porter"/>
    <property type="match status" value="1"/>
</dbReference>
<dbReference type="Proteomes" id="UP001434337">
    <property type="component" value="Chromosome"/>
</dbReference>
<dbReference type="NCBIfam" id="TIGR02141">
    <property type="entry name" value="modB_ABC"/>
    <property type="match status" value="1"/>
</dbReference>
<evidence type="ECO:0000256" key="2">
    <source>
        <dbReference type="ARBA" id="ARBA00007069"/>
    </source>
</evidence>
<dbReference type="Gene3D" id="1.10.3720.10">
    <property type="entry name" value="MetI-like"/>
    <property type="match status" value="1"/>
</dbReference>
<evidence type="ECO:0000256" key="10">
    <source>
        <dbReference type="RuleBase" id="RU365097"/>
    </source>
</evidence>
<evidence type="ECO:0000259" key="11">
    <source>
        <dbReference type="PROSITE" id="PS50928"/>
    </source>
</evidence>
<keyword evidence="3 9" id="KW-0813">Transport</keyword>
<keyword evidence="5 10" id="KW-0500">Molybdenum</keyword>
<keyword evidence="4 10" id="KW-1003">Cell membrane</keyword>
<evidence type="ECO:0000313" key="12">
    <source>
        <dbReference type="EMBL" id="WZW99165.1"/>
    </source>
</evidence>
<name>A0ABZ3C9C6_9ACTN</name>
<keyword evidence="7 9" id="KW-1133">Transmembrane helix</keyword>
<organism evidence="12 13">
    <name type="scientific">Propioniciclava soli</name>
    <dbReference type="NCBI Taxonomy" id="2775081"/>
    <lineage>
        <taxon>Bacteria</taxon>
        <taxon>Bacillati</taxon>
        <taxon>Actinomycetota</taxon>
        <taxon>Actinomycetes</taxon>
        <taxon>Propionibacteriales</taxon>
        <taxon>Propionibacteriaceae</taxon>
        <taxon>Propioniciclava</taxon>
    </lineage>
</organism>
<dbReference type="PANTHER" id="PTHR30183:SF3">
    <property type="entry name" value="MOLYBDENUM TRANSPORT SYSTEM PERMEASE PROTEIN MODB"/>
    <property type="match status" value="1"/>
</dbReference>
<keyword evidence="6 9" id="KW-0812">Transmembrane</keyword>
<dbReference type="RefSeq" id="WP_342372940.1">
    <property type="nucleotide sequence ID" value="NZ_CP115965.1"/>
</dbReference>
<evidence type="ECO:0000256" key="1">
    <source>
        <dbReference type="ARBA" id="ARBA00004651"/>
    </source>
</evidence>
<comment type="function">
    <text evidence="10">Part of the binding-protein-dependent transport system for molybdenum; probably responsible for the translocation of the substrate across the membrane.</text>
</comment>
<feature type="transmembrane region" description="Helical" evidence="9">
    <location>
        <begin position="230"/>
        <end position="251"/>
    </location>
</feature>
<dbReference type="InterPro" id="IPR011867">
    <property type="entry name" value="ModB_ABC"/>
</dbReference>
<dbReference type="Pfam" id="PF00528">
    <property type="entry name" value="BPD_transp_1"/>
    <property type="match status" value="1"/>
</dbReference>
<proteinExistence type="inferred from homology"/>
<feature type="transmembrane region" description="Helical" evidence="9">
    <location>
        <begin position="117"/>
        <end position="142"/>
    </location>
</feature>
<feature type="transmembrane region" description="Helical" evidence="9">
    <location>
        <begin position="84"/>
        <end position="105"/>
    </location>
</feature>
<evidence type="ECO:0000256" key="3">
    <source>
        <dbReference type="ARBA" id="ARBA00022448"/>
    </source>
</evidence>
<dbReference type="InterPro" id="IPR035906">
    <property type="entry name" value="MetI-like_sf"/>
</dbReference>
<evidence type="ECO:0000256" key="7">
    <source>
        <dbReference type="ARBA" id="ARBA00022989"/>
    </source>
</evidence>
<dbReference type="PROSITE" id="PS50928">
    <property type="entry name" value="ABC_TM1"/>
    <property type="match status" value="1"/>
</dbReference>
<evidence type="ECO:0000256" key="4">
    <source>
        <dbReference type="ARBA" id="ARBA00022475"/>
    </source>
</evidence>
<dbReference type="SUPFAM" id="SSF161098">
    <property type="entry name" value="MetI-like"/>
    <property type="match status" value="1"/>
</dbReference>
<gene>
    <name evidence="12" type="ORF">PCC79_02885</name>
</gene>
<accession>A0ABZ3C9C6</accession>
<comment type="subcellular location">
    <subcellularLocation>
        <location evidence="1 9">Cell membrane</location>
        <topology evidence="1 9">Multi-pass membrane protein</topology>
    </subcellularLocation>
</comment>
<evidence type="ECO:0000313" key="13">
    <source>
        <dbReference type="Proteomes" id="UP001434337"/>
    </source>
</evidence>
<keyword evidence="13" id="KW-1185">Reference proteome</keyword>
<keyword evidence="8 9" id="KW-0472">Membrane</keyword>
<evidence type="ECO:0000256" key="6">
    <source>
        <dbReference type="ARBA" id="ARBA00022692"/>
    </source>
</evidence>
<dbReference type="InterPro" id="IPR000515">
    <property type="entry name" value="MetI-like"/>
</dbReference>
<sequence length="261" mass="26703">MTPRWLYLPAAAALAFLTLPLLGIPLRVAWADLPALLTTPAALDALGLSLVTCLAATVVSVLLGLPLALLLARSDGPLAGVVRTLVTLPMVLPPVVAGLALLITFGRRGTVGAPLSALGIEIGFTTLAVVLAQVFVAMPYLVTSVEGAVRTAGFARERIAASLGASPTHTLLHVTVPVTAPALATGTALTFARALGEFGATITFAGALQGVTRTLPLEIYQVRELDTASALALSLVLVAVAAVTVALTAWLSRRTPRRGVA</sequence>
<dbReference type="PANTHER" id="PTHR30183">
    <property type="entry name" value="MOLYBDENUM TRANSPORT SYSTEM PERMEASE PROTEIN MODB"/>
    <property type="match status" value="1"/>
</dbReference>
<dbReference type="CDD" id="cd06261">
    <property type="entry name" value="TM_PBP2"/>
    <property type="match status" value="1"/>
</dbReference>